<dbReference type="GO" id="GO:0032259">
    <property type="term" value="P:methylation"/>
    <property type="evidence" value="ECO:0007669"/>
    <property type="project" value="UniProtKB-KW"/>
</dbReference>
<evidence type="ECO:0000313" key="1">
    <source>
        <dbReference type="EMBL" id="ASO18006.1"/>
    </source>
</evidence>
<dbReference type="KEGG" id="ahg:AHOG_01705"/>
<gene>
    <name evidence="1" type="ORF">AHOG_01705</name>
</gene>
<dbReference type="RefSeq" id="WP_093939793.1">
    <property type="nucleotide sequence ID" value="NZ_CP022521.1"/>
</dbReference>
<keyword evidence="1" id="KW-0830">Ubiquinone</keyword>
<reference evidence="1 2" key="1">
    <citation type="submission" date="2017-07" db="EMBL/GenBank/DDBJ databases">
        <title>Complete genome sequence of Actinoalloteichus hoggarensis DSM 45943, type strain of Actinoalloteichus hoggarensis.</title>
        <authorList>
            <person name="Ruckert C."/>
            <person name="Nouioui I."/>
            <person name="Willmese J."/>
            <person name="van Wezel G."/>
            <person name="Klenk H.-P."/>
            <person name="Kalinowski J."/>
            <person name="Zotchev S.B."/>
        </authorList>
    </citation>
    <scope>NUCLEOTIDE SEQUENCE [LARGE SCALE GENOMIC DNA]</scope>
    <source>
        <strain evidence="1 2">DSM 45943</strain>
    </source>
</reference>
<dbReference type="InterPro" id="IPR041698">
    <property type="entry name" value="Methyltransf_25"/>
</dbReference>
<organism evidence="1 2">
    <name type="scientific">Actinoalloteichus hoggarensis</name>
    <dbReference type="NCBI Taxonomy" id="1470176"/>
    <lineage>
        <taxon>Bacteria</taxon>
        <taxon>Bacillati</taxon>
        <taxon>Actinomycetota</taxon>
        <taxon>Actinomycetes</taxon>
        <taxon>Pseudonocardiales</taxon>
        <taxon>Pseudonocardiaceae</taxon>
        <taxon>Actinoalloteichus</taxon>
    </lineage>
</organism>
<dbReference type="CDD" id="cd02440">
    <property type="entry name" value="AdoMet_MTases"/>
    <property type="match status" value="1"/>
</dbReference>
<dbReference type="SUPFAM" id="SSF53335">
    <property type="entry name" value="S-adenosyl-L-methionine-dependent methyltransferases"/>
    <property type="match status" value="1"/>
</dbReference>
<keyword evidence="1" id="KW-0489">Methyltransferase</keyword>
<proteinExistence type="predicted"/>
<dbReference type="PANTHER" id="PTHR43591">
    <property type="entry name" value="METHYLTRANSFERASE"/>
    <property type="match status" value="1"/>
</dbReference>
<evidence type="ECO:0000313" key="2">
    <source>
        <dbReference type="Proteomes" id="UP000204221"/>
    </source>
</evidence>
<dbReference type="Gene3D" id="3.40.50.150">
    <property type="entry name" value="Vaccinia Virus protein VP39"/>
    <property type="match status" value="1"/>
</dbReference>
<dbReference type="OrthoDB" id="65624at2"/>
<dbReference type="PANTHER" id="PTHR43591:SF24">
    <property type="entry name" value="2-METHOXY-6-POLYPRENYL-1,4-BENZOQUINOL METHYLASE, MITOCHONDRIAL"/>
    <property type="match status" value="1"/>
</dbReference>
<dbReference type="InterPro" id="IPR029063">
    <property type="entry name" value="SAM-dependent_MTases_sf"/>
</dbReference>
<accession>A0A221VWS9</accession>
<dbReference type="Proteomes" id="UP000204221">
    <property type="component" value="Chromosome"/>
</dbReference>
<dbReference type="Pfam" id="PF13649">
    <property type="entry name" value="Methyltransf_25"/>
    <property type="match status" value="1"/>
</dbReference>
<keyword evidence="2" id="KW-1185">Reference proteome</keyword>
<name>A0A221VWS9_9PSEU</name>
<keyword evidence="1" id="KW-0808">Transferase</keyword>
<dbReference type="EMBL" id="CP022521">
    <property type="protein sequence ID" value="ASO18006.1"/>
    <property type="molecule type" value="Genomic_DNA"/>
</dbReference>
<dbReference type="GO" id="GO:0008168">
    <property type="term" value="F:methyltransferase activity"/>
    <property type="evidence" value="ECO:0007669"/>
    <property type="project" value="UniProtKB-KW"/>
</dbReference>
<protein>
    <submittedName>
        <fullName evidence="1">Ubiquinone/menaquinone biosynthesis methyltransferase</fullName>
    </submittedName>
</protein>
<sequence length="213" mass="21855">MTNPAAIFDDLAPDYDENGYHRALAETLVAALPRSGRPATVLDVATGTGVAAFAALRHLKPARVTAVDIAGSMIARARESAAVDDPTGVISWHVGPGVPAPVAGQSVDVVLCASSLHFLGSAALGDWLRVLRPGGRAAFTLPAAGHFRPSGVFAELVSPDLPIPADERQAAEVAVTAGFTEVVARRHETGGDHPKAVFLVHAVAPVQGASEAP</sequence>
<dbReference type="AlphaFoldDB" id="A0A221VWS9"/>